<name>A0A4R5LSR1_9GAMM</name>
<sequence length="376" mass="41080">MCAKMGPLALIGFTIASFFWMRGAAAHLDAQRVSLSQLFLGADVVVIGRIESLAERRFVLDETPTLKPVVSARVLTQYKGSAATFVEFFQEGHGHAHYVVGDTAVLFLETLGRGHVLAELGKAAGVDYVSGQVRNTEHRIEPGELPDYDGILSAYAALGSATTVAAAQRAQQIKGLILRMLESSSTGIVESGLLDWEYAGSGVQLTQAEVAELLSLTRNPSRPVNLRLAILRTMYRKQLVDDTAWTYLFQHEPDDNLILVIRSTEGYESQLFTPHLVRLLKNPSEMIVEAAARALGHPVYTGTELSLEPLLDSRSQRLNYAAVYALIGLRSEEAKSMLLDAEVNHPNPKVRRMISARLNLVSLVEGGSPAYSPAPR</sequence>
<protein>
    <submittedName>
        <fullName evidence="1">Uncharacterized protein</fullName>
    </submittedName>
</protein>
<proteinExistence type="predicted"/>
<dbReference type="Proteomes" id="UP000295554">
    <property type="component" value="Unassembled WGS sequence"/>
</dbReference>
<dbReference type="AlphaFoldDB" id="A0A4R5LSR1"/>
<evidence type="ECO:0000313" key="1">
    <source>
        <dbReference type="EMBL" id="TDG13962.1"/>
    </source>
</evidence>
<gene>
    <name evidence="1" type="ORF">E2F43_10735</name>
</gene>
<dbReference type="OrthoDB" id="5729709at2"/>
<dbReference type="SUPFAM" id="SSF48371">
    <property type="entry name" value="ARM repeat"/>
    <property type="match status" value="1"/>
</dbReference>
<comment type="caution">
    <text evidence="1">The sequence shown here is derived from an EMBL/GenBank/DDBJ whole genome shotgun (WGS) entry which is preliminary data.</text>
</comment>
<dbReference type="Pfam" id="PF00514">
    <property type="entry name" value="Arm"/>
    <property type="match status" value="1"/>
</dbReference>
<dbReference type="EMBL" id="SMSE01000002">
    <property type="protein sequence ID" value="TDG13962.1"/>
    <property type="molecule type" value="Genomic_DNA"/>
</dbReference>
<dbReference type="RefSeq" id="WP_133212455.1">
    <property type="nucleotide sequence ID" value="NZ_SMSE01000002.1"/>
</dbReference>
<keyword evidence="2" id="KW-1185">Reference proteome</keyword>
<evidence type="ECO:0000313" key="2">
    <source>
        <dbReference type="Proteomes" id="UP000295554"/>
    </source>
</evidence>
<dbReference type="InterPro" id="IPR016024">
    <property type="entry name" value="ARM-type_fold"/>
</dbReference>
<dbReference type="Gene3D" id="1.25.10.10">
    <property type="entry name" value="Leucine-rich Repeat Variant"/>
    <property type="match status" value="1"/>
</dbReference>
<dbReference type="InterPro" id="IPR011989">
    <property type="entry name" value="ARM-like"/>
</dbReference>
<accession>A0A4R5LSR1</accession>
<dbReference type="InterPro" id="IPR000225">
    <property type="entry name" value="Armadillo"/>
</dbReference>
<reference evidence="1 2" key="1">
    <citation type="submission" date="2019-03" db="EMBL/GenBank/DDBJ databases">
        <title>Seongchinamella monodicae gen. nov., sp. nov., a novel member of the Gammaproteobacteria isolated from a tidal mudflat of beach.</title>
        <authorList>
            <person name="Yang H.G."/>
            <person name="Kang J.W."/>
            <person name="Lee S.D."/>
        </authorList>
    </citation>
    <scope>NUCLEOTIDE SEQUENCE [LARGE SCALE GENOMIC DNA]</scope>
    <source>
        <strain evidence="1 2">GH4-78</strain>
    </source>
</reference>
<organism evidence="1 2">
    <name type="scientific">Seongchinamella unica</name>
    <dbReference type="NCBI Taxonomy" id="2547392"/>
    <lineage>
        <taxon>Bacteria</taxon>
        <taxon>Pseudomonadati</taxon>
        <taxon>Pseudomonadota</taxon>
        <taxon>Gammaproteobacteria</taxon>
        <taxon>Cellvibrionales</taxon>
        <taxon>Halieaceae</taxon>
        <taxon>Seongchinamella</taxon>
    </lineage>
</organism>